<feature type="domain" description="PKD" evidence="2">
    <location>
        <begin position="55"/>
        <end position="95"/>
    </location>
</feature>
<dbReference type="Pfam" id="PF18911">
    <property type="entry name" value="PKD_4"/>
    <property type="match status" value="1"/>
</dbReference>
<keyword evidence="4" id="KW-1185">Reference proteome</keyword>
<dbReference type="SUPFAM" id="SSF75011">
    <property type="entry name" value="3-carboxy-cis,cis-mucoante lactonizing enzyme"/>
    <property type="match status" value="1"/>
</dbReference>
<gene>
    <name evidence="3" type="ORF">PQG45_00620</name>
</gene>
<dbReference type="InterPro" id="IPR035986">
    <property type="entry name" value="PKD_dom_sf"/>
</dbReference>
<dbReference type="Proteomes" id="UP001249959">
    <property type="component" value="Unassembled WGS sequence"/>
</dbReference>
<dbReference type="RefSeq" id="WP_316070074.1">
    <property type="nucleotide sequence ID" value="NZ_JAVNWW010000001.1"/>
</dbReference>
<feature type="region of interest" description="Disordered" evidence="1">
    <location>
        <begin position="566"/>
        <end position="589"/>
    </location>
</feature>
<dbReference type="SUPFAM" id="SSF49299">
    <property type="entry name" value="PKD domain"/>
    <property type="match status" value="1"/>
</dbReference>
<comment type="caution">
    <text evidence="3">The sequence shown here is derived from an EMBL/GenBank/DDBJ whole genome shotgun (WGS) entry which is preliminary data.</text>
</comment>
<dbReference type="InterPro" id="IPR000601">
    <property type="entry name" value="PKD_dom"/>
</dbReference>
<dbReference type="Pfam" id="PF13585">
    <property type="entry name" value="CHU_C"/>
    <property type="match status" value="1"/>
</dbReference>
<proteinExistence type="predicted"/>
<evidence type="ECO:0000313" key="3">
    <source>
        <dbReference type="EMBL" id="MDU0807530.1"/>
    </source>
</evidence>
<dbReference type="NCBIfam" id="TIGR04131">
    <property type="entry name" value="Bac_Flav_CTERM"/>
    <property type="match status" value="1"/>
</dbReference>
<feature type="compositionally biased region" description="Pro residues" evidence="1">
    <location>
        <begin position="570"/>
        <end position="581"/>
    </location>
</feature>
<evidence type="ECO:0000259" key="2">
    <source>
        <dbReference type="PROSITE" id="PS50093"/>
    </source>
</evidence>
<dbReference type="PROSITE" id="PS50093">
    <property type="entry name" value="PKD"/>
    <property type="match status" value="1"/>
</dbReference>
<dbReference type="InterPro" id="IPR026341">
    <property type="entry name" value="T9SS_type_B"/>
</dbReference>
<organism evidence="3 4">
    <name type="scientific">Aquirufa regiilacus</name>
    <dbReference type="NCBI Taxonomy" id="3024868"/>
    <lineage>
        <taxon>Bacteria</taxon>
        <taxon>Pseudomonadati</taxon>
        <taxon>Bacteroidota</taxon>
        <taxon>Cytophagia</taxon>
        <taxon>Cytophagales</taxon>
        <taxon>Flectobacillaceae</taxon>
        <taxon>Aquirufa</taxon>
    </lineage>
</organism>
<evidence type="ECO:0000313" key="4">
    <source>
        <dbReference type="Proteomes" id="UP001249959"/>
    </source>
</evidence>
<dbReference type="Gene3D" id="2.60.40.10">
    <property type="entry name" value="Immunoglobulins"/>
    <property type="match status" value="1"/>
</dbReference>
<accession>A0ABU3TNU3</accession>
<dbReference type="InterPro" id="IPR013783">
    <property type="entry name" value="Ig-like_fold"/>
</dbReference>
<protein>
    <submittedName>
        <fullName evidence="3">Gliding motility-associated C-terminal domain-containing protein</fullName>
    </submittedName>
</protein>
<evidence type="ECO:0000256" key="1">
    <source>
        <dbReference type="SAM" id="MobiDB-lite"/>
    </source>
</evidence>
<sequence length="933" mass="101763">MLRSIFLFCLLMGVNFFTWGQRIIYRNNCLTPCADCSSSASSDMATVFEFSENLPSNSKYLWDFGDSGSPSNTSTDHTGIHQYCSPGAKTVTLTVQTGTTTTKYTQVVQIGRLPFIYLGKDEKDSTITICKGQKVTLKAFGKVGKPNYPIQIAWFPKGETTDEIVADSSGCYAVQVTEPTSGCTVEAKMQVKICGDRDPNANINKYVDAWYFGNGAGVLFIGSADFPKDTTGGLVVPEGVAKMTDPTNSLIFYTDGQKIFDRNNNPIYAVGDTTKRLNGDLSNAQGVTVIPKTSCKGCQAEYYVFTLSKNTKGENLLYYSIVDMKLNKGKGGISVLNQLVSPVPATSRLLASEGGQGFYWLVVQDMNSNTTRTYKISNVGISAPQTSVGGTQMTSTTGNGSTTKISVDWTKMAVAVPGPPRNKVDLFDFDPSTGKPTYQMSIDLGPSPPTVYGLEYSPNKDVLYVSLKGDGVSVPSTILQFDLSSKDSVTVAKSKEELYSSFEKIGALQVDPVFNTVIFVAIDGSNTLAKITNPNGLLNATDTTIVKASFVRNAVTFSTPGVTSRLGLPPSIPSPQDPSSPPSISKPKCKGTSFEFTIDQKLCDPLNNDRIDWRIYQTVLSPFPNKIGLMVPLDSTKLIYSFTGATLKFDFPVSGKYVITAAISNSCIKNFPLDAQEFDIVVLKPTQLTPVYNRICKTDALVVPTQLPISSNLQYQWSTGARTPSVQIPAPGGKVSLMLSDYATGCSVKLSTEVNFLDNPHFIPKTAYSICMDEPKPYNLQLNGKVDSLKFEWKLGSAVISTQNKVRVTLAGTYTVRITDLDNCSIDHTFAVSDKCEPTLLTPNVFTPNNDGKNDFFIPQPKSPLRAKILGLQIFNRWGELLYTSKGPEFAWDGKVNGTRVPQDSYVWQLQYESLDYPERGTLTDRGGVLVIY</sequence>
<name>A0ABU3TNU3_9BACT</name>
<dbReference type="EMBL" id="JAVNWW010000001">
    <property type="protein sequence ID" value="MDU0807530.1"/>
    <property type="molecule type" value="Genomic_DNA"/>
</dbReference>
<reference evidence="3 4" key="1">
    <citation type="submission" date="2023-09" db="EMBL/GenBank/DDBJ databases">
        <title>Aquirufa genomes.</title>
        <authorList>
            <person name="Pitt A."/>
        </authorList>
    </citation>
    <scope>NUCLEOTIDE SEQUENCE [LARGE SCALE GENOMIC DNA]</scope>
    <source>
        <strain evidence="3 4">LEOWEIH-7C</strain>
    </source>
</reference>